<dbReference type="Gene3D" id="1.10.760.10">
    <property type="entry name" value="Cytochrome c-like domain"/>
    <property type="match status" value="1"/>
</dbReference>
<reference evidence="9 10" key="1">
    <citation type="journal article" date="2009" name="Appl. Environ. Microbiol.">
        <title>Three genomes from the phylum Acidobacteria provide insight into the lifestyles of these microorganisms in soils.</title>
        <authorList>
            <person name="Ward N.L."/>
            <person name="Challacombe J.F."/>
            <person name="Janssen P.H."/>
            <person name="Henrissat B."/>
            <person name="Coutinho P.M."/>
            <person name="Wu M."/>
            <person name="Xie G."/>
            <person name="Haft D.H."/>
            <person name="Sait M."/>
            <person name="Badger J."/>
            <person name="Barabote R.D."/>
            <person name="Bradley B."/>
            <person name="Brettin T.S."/>
            <person name="Brinkac L.M."/>
            <person name="Bruce D."/>
            <person name="Creasy T."/>
            <person name="Daugherty S.C."/>
            <person name="Davidsen T.M."/>
            <person name="DeBoy R.T."/>
            <person name="Detter J.C."/>
            <person name="Dodson R.J."/>
            <person name="Durkin A.S."/>
            <person name="Ganapathy A."/>
            <person name="Gwinn-Giglio M."/>
            <person name="Han C.S."/>
            <person name="Khouri H."/>
            <person name="Kiss H."/>
            <person name="Kothari S.P."/>
            <person name="Madupu R."/>
            <person name="Nelson K.E."/>
            <person name="Nelson W.C."/>
            <person name="Paulsen I."/>
            <person name="Penn K."/>
            <person name="Ren Q."/>
            <person name="Rosovitz M.J."/>
            <person name="Selengut J.D."/>
            <person name="Shrivastava S."/>
            <person name="Sullivan S.A."/>
            <person name="Tapia R."/>
            <person name="Thompson L.S."/>
            <person name="Watkins K.L."/>
            <person name="Yang Q."/>
            <person name="Yu C."/>
            <person name="Zafar N."/>
            <person name="Zhou L."/>
            <person name="Kuske C.R."/>
        </authorList>
    </citation>
    <scope>NUCLEOTIDE SEQUENCE [LARGE SCALE GENOMIC DNA]</scope>
    <source>
        <strain evidence="9 10">Ellin345</strain>
    </source>
</reference>
<name>Q1ITN6_KORVE</name>
<keyword evidence="3 6" id="KW-0479">Metal-binding</keyword>
<dbReference type="InterPro" id="IPR009056">
    <property type="entry name" value="Cyt_c-like_dom"/>
</dbReference>
<dbReference type="AlphaFoldDB" id="Q1ITN6"/>
<dbReference type="EnsemblBacteria" id="ABF39764">
    <property type="protein sequence ID" value="ABF39764"/>
    <property type="gene ID" value="Acid345_0759"/>
</dbReference>
<dbReference type="KEGG" id="aba:Acid345_0759"/>
<keyword evidence="5 6" id="KW-0408">Iron</keyword>
<evidence type="ECO:0000313" key="10">
    <source>
        <dbReference type="Proteomes" id="UP000002432"/>
    </source>
</evidence>
<dbReference type="RefSeq" id="WP_011521566.1">
    <property type="nucleotide sequence ID" value="NC_008009.1"/>
</dbReference>
<dbReference type="InterPro" id="IPR008168">
    <property type="entry name" value="Cyt_C_IC"/>
</dbReference>
<dbReference type="InterPro" id="IPR036909">
    <property type="entry name" value="Cyt_c-like_dom_sf"/>
</dbReference>
<dbReference type="PANTHER" id="PTHR37823">
    <property type="entry name" value="CYTOCHROME C-553-LIKE"/>
    <property type="match status" value="1"/>
</dbReference>
<evidence type="ECO:0000256" key="7">
    <source>
        <dbReference type="SAM" id="SignalP"/>
    </source>
</evidence>
<dbReference type="InterPro" id="IPR051811">
    <property type="entry name" value="Cytochrome_c550/c551-like"/>
</dbReference>
<dbReference type="GO" id="GO:0020037">
    <property type="term" value="F:heme binding"/>
    <property type="evidence" value="ECO:0007669"/>
    <property type="project" value="InterPro"/>
</dbReference>
<evidence type="ECO:0000256" key="2">
    <source>
        <dbReference type="ARBA" id="ARBA00022617"/>
    </source>
</evidence>
<evidence type="ECO:0000313" key="9">
    <source>
        <dbReference type="EMBL" id="ABF39764.1"/>
    </source>
</evidence>
<dbReference type="PROSITE" id="PS51007">
    <property type="entry name" value="CYTC"/>
    <property type="match status" value="1"/>
</dbReference>
<keyword evidence="2 6" id="KW-0349">Heme</keyword>
<dbReference type="SUPFAM" id="SSF46626">
    <property type="entry name" value="Cytochrome c"/>
    <property type="match status" value="1"/>
</dbReference>
<feature type="chain" id="PRO_5004191980" evidence="7">
    <location>
        <begin position="23"/>
        <end position="100"/>
    </location>
</feature>
<feature type="signal peptide" evidence="7">
    <location>
        <begin position="1"/>
        <end position="22"/>
    </location>
</feature>
<proteinExistence type="predicted"/>
<accession>Q1ITN6</accession>
<dbReference type="Pfam" id="PF13442">
    <property type="entry name" value="Cytochrome_CBB3"/>
    <property type="match status" value="1"/>
</dbReference>
<keyword evidence="4" id="KW-0249">Electron transport</keyword>
<dbReference type="Proteomes" id="UP000002432">
    <property type="component" value="Chromosome"/>
</dbReference>
<evidence type="ECO:0000256" key="4">
    <source>
        <dbReference type="ARBA" id="ARBA00022982"/>
    </source>
</evidence>
<gene>
    <name evidence="9" type="ordered locus">Acid345_0759</name>
</gene>
<organism evidence="9 10">
    <name type="scientific">Koribacter versatilis (strain Ellin345)</name>
    <dbReference type="NCBI Taxonomy" id="204669"/>
    <lineage>
        <taxon>Bacteria</taxon>
        <taxon>Pseudomonadati</taxon>
        <taxon>Acidobacteriota</taxon>
        <taxon>Terriglobia</taxon>
        <taxon>Terriglobales</taxon>
        <taxon>Candidatus Korobacteraceae</taxon>
        <taxon>Candidatus Korobacter</taxon>
    </lineage>
</organism>
<dbReference type="HOGENOM" id="CLU_101159_6_3_0"/>
<feature type="domain" description="Cytochrome c" evidence="8">
    <location>
        <begin position="12"/>
        <end position="100"/>
    </location>
</feature>
<evidence type="ECO:0000256" key="6">
    <source>
        <dbReference type="PROSITE-ProRule" id="PRU00433"/>
    </source>
</evidence>
<dbReference type="EMBL" id="CP000360">
    <property type="protein sequence ID" value="ABF39764.1"/>
    <property type="molecule type" value="Genomic_DNA"/>
</dbReference>
<evidence type="ECO:0000256" key="1">
    <source>
        <dbReference type="ARBA" id="ARBA00022448"/>
    </source>
</evidence>
<dbReference type="GO" id="GO:0005506">
    <property type="term" value="F:iron ion binding"/>
    <property type="evidence" value="ECO:0007669"/>
    <property type="project" value="InterPro"/>
</dbReference>
<dbReference type="PRINTS" id="PR00605">
    <property type="entry name" value="CYTCHROMECIC"/>
</dbReference>
<keyword evidence="1" id="KW-0813">Transport</keyword>
<evidence type="ECO:0000256" key="3">
    <source>
        <dbReference type="ARBA" id="ARBA00022723"/>
    </source>
</evidence>
<keyword evidence="10" id="KW-1185">Reference proteome</keyword>
<evidence type="ECO:0000256" key="5">
    <source>
        <dbReference type="ARBA" id="ARBA00023004"/>
    </source>
</evidence>
<dbReference type="GO" id="GO:0009055">
    <property type="term" value="F:electron transfer activity"/>
    <property type="evidence" value="ECO:0007669"/>
    <property type="project" value="InterPro"/>
</dbReference>
<protein>
    <submittedName>
        <fullName evidence="9">Cytochrome c, class I</fullName>
    </submittedName>
</protein>
<sequence>MKKLVAGMSLAAMMLAGTMAFAAGADDYKAKCAMCHGADGKGAMATKMGSKPLTDPAVQGMSDADIAKIISDGKGKMTGFKGKLSDDQIKAVAGYVKTLK</sequence>
<keyword evidence="7" id="KW-0732">Signal</keyword>
<dbReference type="eggNOG" id="COG2010">
    <property type="taxonomic scope" value="Bacteria"/>
</dbReference>
<evidence type="ECO:0000259" key="8">
    <source>
        <dbReference type="PROSITE" id="PS51007"/>
    </source>
</evidence>
<dbReference type="STRING" id="204669.Acid345_0759"/>
<dbReference type="OrthoDB" id="123252at2"/>